<dbReference type="InterPro" id="IPR014052">
    <property type="entry name" value="DNA_primase_ssu_euk/arc"/>
</dbReference>
<feature type="compositionally biased region" description="Low complexity" evidence="11">
    <location>
        <begin position="1082"/>
        <end position="1102"/>
    </location>
</feature>
<name>A0A2S4UV64_9BASI</name>
<evidence type="ECO:0000256" key="4">
    <source>
        <dbReference type="ARBA" id="ARBA00022679"/>
    </source>
</evidence>
<sequence>LRGTELTGFASKRNREGDAYPGPRDLKVDRVETRRAKHHHEPTYTQAKQGEKMSEEVSTETDPPTVEPSDNIQEDEIPDEHPLPKETIPEQTTVPKDDSIGNELMDVPLDKLFDDEMDVDVVVDDADAEPLGPEEYRHLAQYDDPWSDLKDPHYRITFTHREFAITLQNDAYLRYNSYSTWVDLQKDIIRLNPTRFEIGPIYSAPPKDRKSLPKASFKPIVRELVFDIDLTDYDDIRNCCSDKKICVKCWKFISLAIQVLDLTLRQDFGYRHLLWVYSGRRGAHCWVSDHEAMRLNDEERKAIVSYINILKGGGSKFGLKVDLKSPLHPMVERSLETLTIISFYKIKTFLKKKQNGNSFYGFGLIQARLIKDLEPKWTTDPELTSEEKWGAVTGHYNLSNTTPLQKKKLKETMSNVILHYTYPRIDLEVSKHLNHLLKSPFCVHPATGKVCVPLDLAKINDFDPDQVPDVRDLLRELDKHPSSKNPTTTITTTDQNHQVLNWYHTSLRPYVEFFQDHVNDLLKDRLQDKKAPPLRAQHSTAMMNQPRQQQWPYRRLDQHQQQNDNWEGTLSASLSDWLAYLRTSLFPKHYHYPPSSRKQLPPLLQKIVNQDPSQIWFIVLCSLWYSSSALSSNTGKAILTRFKYPVTLTIVQFGFVGLWSGICLALRHHASHPTTLTARHHHHGTTLLIQTLGLRIPNKATIRGTCIMSLFSIAGHVFSSMAISRVPVSTVHTIKALSPLFTVIAYAGLFRVRYGFNTYFSLLPLTLGVMLACSFDMRANGTGFLCALGSTIIFVSQNIYGKKLLPKESSTTTTPAKAHKRQSSSGGSSSNTQMDKLNLLFYSSTIAFLMMIPIWIYTDLGLLWSTNQQQQQILSDKRVVSDSISLTTYFVFNGTVHFGQCILAFSILSKTSPVTYSIASLIKRVAVICIAIIWFGQSVSIVQGFGMILTFVGLFIYNQAKAEIDLGEKRRGIIERRSEVLLPSNANDIEELPEEIAHRRHESIELKPLQQQQHQQPIIFDNPFPPSIPTPFSYISSSSDTNRQSTHHHHHQPLQVNQSLPSSTHFPTPALPPPPPPPPPSSSTAAAAAAASSPLNNARSSAIKSSHLQDSNSFRPVVNVLYL</sequence>
<evidence type="ECO:0000256" key="2">
    <source>
        <dbReference type="ARBA" id="ARBA00022478"/>
    </source>
</evidence>
<feature type="transmembrane region" description="Helical" evidence="12">
    <location>
        <begin position="644"/>
        <end position="666"/>
    </location>
</feature>
<dbReference type="GO" id="GO:0046872">
    <property type="term" value="F:metal ion binding"/>
    <property type="evidence" value="ECO:0007669"/>
    <property type="project" value="UniProtKB-KW"/>
</dbReference>
<keyword evidence="3 10" id="KW-0639">Primosome</keyword>
<protein>
    <recommendedName>
        <fullName evidence="10">DNA primase</fullName>
        <ecNumber evidence="10">2.7.7.-</ecNumber>
    </recommendedName>
</protein>
<feature type="region of interest" description="Disordered" evidence="11">
    <location>
        <begin position="1"/>
        <end position="102"/>
    </location>
</feature>
<dbReference type="AlphaFoldDB" id="A0A2S4UV64"/>
<evidence type="ECO:0000256" key="9">
    <source>
        <dbReference type="ARBA" id="ARBA00023163"/>
    </source>
</evidence>
<dbReference type="PANTHER" id="PTHR10536">
    <property type="entry name" value="DNA PRIMASE SMALL SUBUNIT"/>
    <property type="match status" value="1"/>
</dbReference>
<evidence type="ECO:0000259" key="13">
    <source>
        <dbReference type="Pfam" id="PF03151"/>
    </source>
</evidence>
<feature type="transmembrane region" description="Helical" evidence="12">
    <location>
        <begin position="886"/>
        <end position="907"/>
    </location>
</feature>
<feature type="compositionally biased region" description="Basic and acidic residues" evidence="11">
    <location>
        <begin position="13"/>
        <end position="34"/>
    </location>
</feature>
<comment type="caution">
    <text evidence="14">The sequence shown here is derived from an EMBL/GenBank/DDBJ whole genome shotgun (WGS) entry which is preliminary data.</text>
</comment>
<dbReference type="Gene3D" id="3.90.920.10">
    <property type="entry name" value="DNA primase, PRIM domain"/>
    <property type="match status" value="1"/>
</dbReference>
<evidence type="ECO:0000256" key="3">
    <source>
        <dbReference type="ARBA" id="ARBA00022515"/>
    </source>
</evidence>
<keyword evidence="5" id="KW-0548">Nucleotidyltransferase</keyword>
<dbReference type="InterPro" id="IPR002755">
    <property type="entry name" value="DNA_primase_S"/>
</dbReference>
<evidence type="ECO:0000256" key="1">
    <source>
        <dbReference type="ARBA" id="ARBA00009762"/>
    </source>
</evidence>
<keyword evidence="12" id="KW-1133">Transmembrane helix</keyword>
<keyword evidence="9" id="KW-0804">Transcription</keyword>
<evidence type="ECO:0000256" key="11">
    <source>
        <dbReference type="SAM" id="MobiDB-lite"/>
    </source>
</evidence>
<comment type="similarity">
    <text evidence="1 10">Belongs to the eukaryotic-type primase small subunit family.</text>
</comment>
<feature type="compositionally biased region" description="Pro residues" evidence="11">
    <location>
        <begin position="1069"/>
        <end position="1081"/>
    </location>
</feature>
<keyword evidence="7" id="KW-0479">Metal-binding</keyword>
<feature type="transmembrane region" description="Helical" evidence="12">
    <location>
        <begin position="729"/>
        <end position="749"/>
    </location>
</feature>
<reference evidence="14" key="1">
    <citation type="submission" date="2017-12" db="EMBL/GenBank/DDBJ databases">
        <title>Gene loss provides genomic basis for host adaptation in cereal stripe rust fungi.</title>
        <authorList>
            <person name="Xia C."/>
        </authorList>
    </citation>
    <scope>NUCLEOTIDE SEQUENCE [LARGE SCALE GENOMIC DNA]</scope>
    <source>
        <strain evidence="14">93-210</strain>
    </source>
</reference>
<dbReference type="Pfam" id="PF01896">
    <property type="entry name" value="DNA_primase_S"/>
    <property type="match status" value="1"/>
</dbReference>
<dbReference type="CDD" id="cd04860">
    <property type="entry name" value="AE_Prim_S"/>
    <property type="match status" value="1"/>
</dbReference>
<feature type="domain" description="Sugar phosphate transporter" evidence="13">
    <location>
        <begin position="619"/>
        <end position="958"/>
    </location>
</feature>
<dbReference type="VEuPathDB" id="FungiDB:PSHT_03683"/>
<dbReference type="EC" id="2.7.7.-" evidence="10"/>
<dbReference type="SUPFAM" id="SSF103481">
    <property type="entry name" value="Multidrug resistance efflux transporter EmrE"/>
    <property type="match status" value="2"/>
</dbReference>
<dbReference type="VEuPathDB" id="FungiDB:PSTT_12765"/>
<evidence type="ECO:0000313" key="15">
    <source>
        <dbReference type="Proteomes" id="UP000239156"/>
    </source>
</evidence>
<feature type="transmembrane region" description="Helical" evidence="12">
    <location>
        <begin position="839"/>
        <end position="857"/>
    </location>
</feature>
<keyword evidence="15" id="KW-1185">Reference proteome</keyword>
<keyword evidence="4 10" id="KW-0808">Transferase</keyword>
<dbReference type="GO" id="GO:0003899">
    <property type="term" value="F:DNA-directed RNA polymerase activity"/>
    <property type="evidence" value="ECO:0007669"/>
    <property type="project" value="InterPro"/>
</dbReference>
<feature type="region of interest" description="Disordered" evidence="11">
    <location>
        <begin position="1031"/>
        <end position="1110"/>
    </location>
</feature>
<dbReference type="GO" id="GO:0006269">
    <property type="term" value="P:DNA replication, synthesis of primer"/>
    <property type="evidence" value="ECO:0007669"/>
    <property type="project" value="UniProtKB-KW"/>
</dbReference>
<dbReference type="Proteomes" id="UP000239156">
    <property type="component" value="Unassembled WGS sequence"/>
</dbReference>
<feature type="compositionally biased region" description="Polar residues" evidence="11">
    <location>
        <begin position="1054"/>
        <end position="1066"/>
    </location>
</feature>
<evidence type="ECO:0000313" key="14">
    <source>
        <dbReference type="EMBL" id="POW01035.1"/>
    </source>
</evidence>
<dbReference type="InterPro" id="IPR004853">
    <property type="entry name" value="Sugar_P_trans_dom"/>
</dbReference>
<dbReference type="EMBL" id="PKSL01000166">
    <property type="protein sequence ID" value="POW01035.1"/>
    <property type="molecule type" value="Genomic_DNA"/>
</dbReference>
<dbReference type="InterPro" id="IPR037185">
    <property type="entry name" value="EmrE-like"/>
</dbReference>
<feature type="compositionally biased region" description="Basic and acidic residues" evidence="11">
    <location>
        <begin position="79"/>
        <end position="88"/>
    </location>
</feature>
<keyword evidence="2 10" id="KW-0240">DNA-directed RNA polymerase</keyword>
<organism evidence="14 15">
    <name type="scientific">Puccinia striiformis</name>
    <dbReference type="NCBI Taxonomy" id="27350"/>
    <lineage>
        <taxon>Eukaryota</taxon>
        <taxon>Fungi</taxon>
        <taxon>Dikarya</taxon>
        <taxon>Basidiomycota</taxon>
        <taxon>Pucciniomycotina</taxon>
        <taxon>Pucciniomycetes</taxon>
        <taxon>Pucciniales</taxon>
        <taxon>Pucciniaceae</taxon>
        <taxon>Puccinia</taxon>
    </lineage>
</organism>
<evidence type="ECO:0000256" key="10">
    <source>
        <dbReference type="RuleBase" id="RU003514"/>
    </source>
</evidence>
<evidence type="ECO:0000256" key="7">
    <source>
        <dbReference type="ARBA" id="ARBA00022723"/>
    </source>
</evidence>
<gene>
    <name evidence="14" type="ORF">PSTT_12765</name>
</gene>
<dbReference type="NCBIfam" id="TIGR00335">
    <property type="entry name" value="primase_sml"/>
    <property type="match status" value="1"/>
</dbReference>
<feature type="transmembrane region" description="Helical" evidence="12">
    <location>
        <begin position="781"/>
        <end position="800"/>
    </location>
</feature>
<keyword evidence="12" id="KW-0472">Membrane</keyword>
<proteinExistence type="inferred from homology"/>
<evidence type="ECO:0000256" key="6">
    <source>
        <dbReference type="ARBA" id="ARBA00022705"/>
    </source>
</evidence>
<feature type="region of interest" description="Disordered" evidence="11">
    <location>
        <begin position="808"/>
        <end position="831"/>
    </location>
</feature>
<dbReference type="GO" id="GO:0005658">
    <property type="term" value="C:alpha DNA polymerase:primase complex"/>
    <property type="evidence" value="ECO:0007669"/>
    <property type="project" value="UniProtKB-ARBA"/>
</dbReference>
<keyword evidence="6 10" id="KW-0235">DNA replication</keyword>
<dbReference type="SUPFAM" id="SSF56747">
    <property type="entry name" value="Prim-pol domain"/>
    <property type="match status" value="1"/>
</dbReference>
<dbReference type="FunFam" id="3.90.920.10:FF:000003">
    <property type="entry name" value="DNA primase"/>
    <property type="match status" value="1"/>
</dbReference>
<evidence type="ECO:0000256" key="12">
    <source>
        <dbReference type="SAM" id="Phobius"/>
    </source>
</evidence>
<keyword evidence="8" id="KW-0862">Zinc</keyword>
<feature type="compositionally biased region" description="Polar residues" evidence="11">
    <location>
        <begin position="1033"/>
        <end position="1044"/>
    </location>
</feature>
<feature type="transmembrane region" description="Helical" evidence="12">
    <location>
        <begin position="704"/>
        <end position="723"/>
    </location>
</feature>
<feature type="transmembrane region" description="Helical" evidence="12">
    <location>
        <begin position="756"/>
        <end position="775"/>
    </location>
</feature>
<evidence type="ECO:0000256" key="5">
    <source>
        <dbReference type="ARBA" id="ARBA00022695"/>
    </source>
</evidence>
<keyword evidence="12" id="KW-0812">Transmembrane</keyword>
<accession>A0A2S4UV64</accession>
<evidence type="ECO:0000256" key="8">
    <source>
        <dbReference type="ARBA" id="ARBA00022833"/>
    </source>
</evidence>
<feature type="non-terminal residue" evidence="14">
    <location>
        <position position="1"/>
    </location>
</feature>
<dbReference type="Pfam" id="PF03151">
    <property type="entry name" value="TPT"/>
    <property type="match status" value="1"/>
</dbReference>